<dbReference type="Proteomes" id="UP001459277">
    <property type="component" value="Unassembled WGS sequence"/>
</dbReference>
<dbReference type="EMBL" id="JAZDWU010000006">
    <property type="protein sequence ID" value="KAK9997827.1"/>
    <property type="molecule type" value="Genomic_DNA"/>
</dbReference>
<dbReference type="AlphaFoldDB" id="A0AAW2CI57"/>
<gene>
    <name evidence="1" type="ORF">SO802_017430</name>
</gene>
<dbReference type="PANTHER" id="PTHR33103:SF19">
    <property type="entry name" value="OS09G0544700 PROTEIN"/>
    <property type="match status" value="1"/>
</dbReference>
<name>A0AAW2CI57_9ROSI</name>
<sequence>MQTAMPMPSSKVSLKLFIHKGTNRVLFAEAGKEFVDFFDNILRLPVGALIKLLKPERVLGFLGNIHDSIINLTADLEPDEKDSRLKPNVHFSGDIGLPRRVLNILFNDAKYPSRGSRRRSELKYCAPKGVKEAPYLVMNDLEVKPLSTVSLVTLLNKFHLLKDGDLEEKVVDLGMDEGLKLLKASLESKNVLTEVFLLTVKQEV</sequence>
<dbReference type="InterPro" id="IPR007750">
    <property type="entry name" value="DUF674"/>
</dbReference>
<dbReference type="PANTHER" id="PTHR33103">
    <property type="entry name" value="OS01G0153900 PROTEIN"/>
    <property type="match status" value="1"/>
</dbReference>
<keyword evidence="2" id="KW-1185">Reference proteome</keyword>
<dbReference type="Pfam" id="PF05056">
    <property type="entry name" value="DUF674"/>
    <property type="match status" value="2"/>
</dbReference>
<evidence type="ECO:0000313" key="2">
    <source>
        <dbReference type="Proteomes" id="UP001459277"/>
    </source>
</evidence>
<protein>
    <submittedName>
        <fullName evidence="1">Uncharacterized protein</fullName>
    </submittedName>
</protein>
<reference evidence="1 2" key="1">
    <citation type="submission" date="2024-01" db="EMBL/GenBank/DDBJ databases">
        <title>A telomere-to-telomere, gap-free genome of sweet tea (Lithocarpus litseifolius).</title>
        <authorList>
            <person name="Zhou J."/>
        </authorList>
    </citation>
    <scope>NUCLEOTIDE SEQUENCE [LARGE SCALE GENOMIC DNA]</scope>
    <source>
        <strain evidence="1">Zhou-2022a</strain>
        <tissue evidence="1">Leaf</tissue>
    </source>
</reference>
<accession>A0AAW2CI57</accession>
<organism evidence="1 2">
    <name type="scientific">Lithocarpus litseifolius</name>
    <dbReference type="NCBI Taxonomy" id="425828"/>
    <lineage>
        <taxon>Eukaryota</taxon>
        <taxon>Viridiplantae</taxon>
        <taxon>Streptophyta</taxon>
        <taxon>Embryophyta</taxon>
        <taxon>Tracheophyta</taxon>
        <taxon>Spermatophyta</taxon>
        <taxon>Magnoliopsida</taxon>
        <taxon>eudicotyledons</taxon>
        <taxon>Gunneridae</taxon>
        <taxon>Pentapetalae</taxon>
        <taxon>rosids</taxon>
        <taxon>fabids</taxon>
        <taxon>Fagales</taxon>
        <taxon>Fagaceae</taxon>
        <taxon>Lithocarpus</taxon>
    </lineage>
</organism>
<proteinExistence type="predicted"/>
<comment type="caution">
    <text evidence="1">The sequence shown here is derived from an EMBL/GenBank/DDBJ whole genome shotgun (WGS) entry which is preliminary data.</text>
</comment>
<evidence type="ECO:0000313" key="1">
    <source>
        <dbReference type="EMBL" id="KAK9997827.1"/>
    </source>
</evidence>